<evidence type="ECO:0000313" key="3">
    <source>
        <dbReference type="Proteomes" id="UP000815325"/>
    </source>
</evidence>
<proteinExistence type="predicted"/>
<dbReference type="PANTHER" id="PTHR21228">
    <property type="entry name" value="FAST LEU-RICH DOMAIN-CONTAINING"/>
    <property type="match status" value="1"/>
</dbReference>
<dbReference type="Proteomes" id="UP000815325">
    <property type="component" value="Unassembled WGS sequence"/>
</dbReference>
<feature type="region of interest" description="Disordered" evidence="1">
    <location>
        <begin position="514"/>
        <end position="591"/>
    </location>
</feature>
<feature type="compositionally biased region" description="Pro residues" evidence="1">
    <location>
        <begin position="553"/>
        <end position="566"/>
    </location>
</feature>
<evidence type="ECO:0000256" key="1">
    <source>
        <dbReference type="SAM" id="MobiDB-lite"/>
    </source>
</evidence>
<feature type="region of interest" description="Disordered" evidence="1">
    <location>
        <begin position="1247"/>
        <end position="1303"/>
    </location>
</feature>
<feature type="region of interest" description="Disordered" evidence="1">
    <location>
        <begin position="1060"/>
        <end position="1131"/>
    </location>
</feature>
<feature type="region of interest" description="Disordered" evidence="1">
    <location>
        <begin position="1311"/>
        <end position="1330"/>
    </location>
</feature>
<name>A0ABQ7H2V8_DUNSA</name>
<feature type="compositionally biased region" description="Polar residues" evidence="1">
    <location>
        <begin position="639"/>
        <end position="662"/>
    </location>
</feature>
<feature type="compositionally biased region" description="Low complexity" evidence="1">
    <location>
        <begin position="531"/>
        <end position="552"/>
    </location>
</feature>
<feature type="region of interest" description="Disordered" evidence="1">
    <location>
        <begin position="417"/>
        <end position="438"/>
    </location>
</feature>
<comment type="caution">
    <text evidence="2">The sequence shown here is derived from an EMBL/GenBank/DDBJ whole genome shotgun (WGS) entry which is preliminary data.</text>
</comment>
<feature type="region of interest" description="Disordered" evidence="1">
    <location>
        <begin position="628"/>
        <end position="749"/>
    </location>
</feature>
<feature type="compositionally biased region" description="Polar residues" evidence="1">
    <location>
        <begin position="1117"/>
        <end position="1127"/>
    </location>
</feature>
<dbReference type="EMBL" id="MU069493">
    <property type="protein sequence ID" value="KAF5841153.1"/>
    <property type="molecule type" value="Genomic_DNA"/>
</dbReference>
<organism evidence="2 3">
    <name type="scientific">Dunaliella salina</name>
    <name type="common">Green alga</name>
    <name type="synonym">Protococcus salinus</name>
    <dbReference type="NCBI Taxonomy" id="3046"/>
    <lineage>
        <taxon>Eukaryota</taxon>
        <taxon>Viridiplantae</taxon>
        <taxon>Chlorophyta</taxon>
        <taxon>core chlorophytes</taxon>
        <taxon>Chlorophyceae</taxon>
        <taxon>CS clade</taxon>
        <taxon>Chlamydomonadales</taxon>
        <taxon>Dunaliellaceae</taxon>
        <taxon>Dunaliella</taxon>
    </lineage>
</organism>
<dbReference type="InterPro" id="IPR050870">
    <property type="entry name" value="FAST_kinase"/>
</dbReference>
<feature type="region of interest" description="Disordered" evidence="1">
    <location>
        <begin position="764"/>
        <end position="798"/>
    </location>
</feature>
<sequence length="1387" mass="146562">MGPQDCAMLCYALGRLRLRPHPRQLRRLLTCSVPLLCKLTPQGLSNTAWGLAVLDAEPLPPQWSAAFLEASSTNMAAFSNQELALLVWALPRLRIVPSHTWMLALEGQVASRLHSLGPQDVSNLMWGMAQLKHRPDPLLVIEVAQEVAHRITPSWAATATMHCSPTATSSCATTATSSSTPTATTSTTDTSSCAPTATTSTTDTSSSASTATTSNTDTSSCSPPAITSTTDTSSCSPPAITGDTDTTAPSSHAVAAPTPVHGLQASAVQEAGASTSSAPILAHGQQHASFGAEDDGFTAGSNASALAHSLRASASQPEDHGHENLKGISAACAVNKEHGAPGVEHGLFRRDGSQGSPASLEWTEGATTDAATSSSLSSAAASAVREDLAASGVKHKLSRDEGQGAPADTEWTVSAATDAAAGPSSSSAAASTAHEEQIESGEVVGHFRHGGDQQAPAEMEWARVTAPGAAPRSSPGPSTAAAAAAGGAEVAAGTAPSWSVDPFAHGSLHILQPTAKVPPPQQAAPRTLDPSFSSSLSLSPSTNSHYSATTPSLKPPPPRPGIPPSTDPAAWPKRSRAQTISQPRGARIPKAAPAHVPISHPLYSSVSGPQGVATQSIPWPVRSAAQRTTFPHPTPALGTVQSSGRMPSGEQSASLTRPTSSAFRGAFQGPAAPELWEDPSARDLPRPTLSALGGLSHGPVAPQLSWGSSMDLPRPTSSAFQGMLQGPTAPTAWGLPSTPPLTPSSGGLPLKAKQVHSALLQGSPTQRAEPLPGAGLDSLGSDRPALPDSPPSSAGWGPATRPQVLITLLGSCAVFRIMPPSGVLESFARSLGARLHTCNANDLSSAFAALACLRFLPDERWMLRFFAASRMRMPQFSAPQLVALLHGLAGLRVRPDHAWMEWALAEVGQKLSGCQPSHFARLAWALSTLGYRPSAPWLESFCGASQLTLGHSSAHELWMLSCGLAKLGVKARTNSSSGSCSSDISCSQSPARLITSNALFQGLKHPNSSQTPPAETRQGSLFPGPVANTVCASGTDSFPVSDDACDNSPEHQASCSVSVFKGRHHPGRPAAPRSHTRLQQQQQLLQKQQHQQQQEQQQQLQLLQRMHRRRAAHVHTQKQQVNPSAEGSSAGWEDELQVMSDGQLPPSWVLSLQQAVVSHIHDFEPHRLHAVLVALVRLRGAQAPRQHSPPHRRRRRHLQGEQQQQEQQQKHDKLREQGMGALSSAFPSSRPSSGEPRLRQHELHPLFSRASQRPQSAADGLGSVRSPSTVRKEQVAAPSQGVSDGARMGNGSQQQHHEGQQLSKDLCLSEREEQQLSERQQRGERQQLNERLQRNELKERKDAWDAALIDAYSTASLMLLAPPLLVRKRETALKHRGKQTIVARGRC</sequence>
<dbReference type="PANTHER" id="PTHR21228:SF40">
    <property type="entry name" value="LD45607P"/>
    <property type="match status" value="1"/>
</dbReference>
<feature type="compositionally biased region" description="Polar residues" evidence="1">
    <location>
        <begin position="1006"/>
        <end position="1019"/>
    </location>
</feature>
<keyword evidence="3" id="KW-1185">Reference proteome</keyword>
<feature type="compositionally biased region" description="Basic residues" evidence="1">
    <location>
        <begin position="1188"/>
        <end position="1197"/>
    </location>
</feature>
<reference evidence="2" key="1">
    <citation type="submission" date="2017-08" db="EMBL/GenBank/DDBJ databases">
        <authorList>
            <person name="Polle J.E."/>
            <person name="Barry K."/>
            <person name="Cushman J."/>
            <person name="Schmutz J."/>
            <person name="Tran D."/>
            <person name="Hathwaick L.T."/>
            <person name="Yim W.C."/>
            <person name="Jenkins J."/>
            <person name="Mckie-Krisberg Z.M."/>
            <person name="Prochnik S."/>
            <person name="Lindquist E."/>
            <person name="Dockter R.B."/>
            <person name="Adam C."/>
            <person name="Molina H."/>
            <person name="Bunkerborg J."/>
            <person name="Jin E."/>
            <person name="Buchheim M."/>
            <person name="Magnuson J."/>
        </authorList>
    </citation>
    <scope>NUCLEOTIDE SEQUENCE</scope>
    <source>
        <strain evidence="2">CCAP 19/18</strain>
    </source>
</reference>
<feature type="region of interest" description="Disordered" evidence="1">
    <location>
        <begin position="1002"/>
        <end position="1022"/>
    </location>
</feature>
<feature type="compositionally biased region" description="Basic residues" evidence="1">
    <location>
        <begin position="1105"/>
        <end position="1116"/>
    </location>
</feature>
<protein>
    <submittedName>
        <fullName evidence="2">Uncharacterized protein</fullName>
    </submittedName>
</protein>
<feature type="region of interest" description="Disordered" evidence="1">
    <location>
        <begin position="342"/>
        <end position="374"/>
    </location>
</feature>
<feature type="compositionally biased region" description="Low complexity" evidence="1">
    <location>
        <begin position="417"/>
        <end position="432"/>
    </location>
</feature>
<feature type="compositionally biased region" description="Low complexity" evidence="1">
    <location>
        <begin position="170"/>
        <end position="236"/>
    </location>
</feature>
<feature type="region of interest" description="Disordered" evidence="1">
    <location>
        <begin position="1181"/>
        <end position="1214"/>
    </location>
</feature>
<evidence type="ECO:0000313" key="2">
    <source>
        <dbReference type="EMBL" id="KAF5841153.1"/>
    </source>
</evidence>
<feature type="compositionally biased region" description="Low complexity" evidence="1">
    <location>
        <begin position="1078"/>
        <end position="1104"/>
    </location>
</feature>
<accession>A0ABQ7H2V8</accession>
<feature type="region of interest" description="Disordered" evidence="1">
    <location>
        <begin position="170"/>
        <end position="255"/>
    </location>
</feature>
<gene>
    <name evidence="2" type="ORF">DUNSADRAFT_14156</name>
</gene>